<feature type="transmembrane region" description="Helical" evidence="1">
    <location>
        <begin position="40"/>
        <end position="65"/>
    </location>
</feature>
<keyword evidence="1" id="KW-0812">Transmembrane</keyword>
<keyword evidence="1" id="KW-1133">Transmembrane helix</keyword>
<feature type="transmembrane region" description="Helical" evidence="1">
    <location>
        <begin position="150"/>
        <end position="170"/>
    </location>
</feature>
<dbReference type="Proteomes" id="UP001629156">
    <property type="component" value="Unassembled WGS sequence"/>
</dbReference>
<dbReference type="EMBL" id="JBELPZ010000017">
    <property type="protein sequence ID" value="MFL9845469.1"/>
    <property type="molecule type" value="Genomic_DNA"/>
</dbReference>
<evidence type="ECO:0000313" key="2">
    <source>
        <dbReference type="EMBL" id="MFL9845469.1"/>
    </source>
</evidence>
<comment type="caution">
    <text evidence="2">The sequence shown here is derived from an EMBL/GenBank/DDBJ whole genome shotgun (WGS) entry which is preliminary data.</text>
</comment>
<protein>
    <submittedName>
        <fullName evidence="2">Lysine transporter LysE</fullName>
    </submittedName>
</protein>
<feature type="transmembrane region" description="Helical" evidence="1">
    <location>
        <begin position="115"/>
        <end position="138"/>
    </location>
</feature>
<accession>A0ABW8YYT9</accession>
<feature type="transmembrane region" description="Helical" evidence="1">
    <location>
        <begin position="190"/>
        <end position="209"/>
    </location>
</feature>
<evidence type="ECO:0000256" key="1">
    <source>
        <dbReference type="SAM" id="Phobius"/>
    </source>
</evidence>
<keyword evidence="1" id="KW-0472">Membrane</keyword>
<feature type="transmembrane region" description="Helical" evidence="1">
    <location>
        <begin position="71"/>
        <end position="94"/>
    </location>
</feature>
<gene>
    <name evidence="2" type="ORF">ABS766_13655</name>
</gene>
<proteinExistence type="predicted"/>
<organism evidence="2 3">
    <name type="scientific">Flavobacterium rhizosphaerae</name>
    <dbReference type="NCBI Taxonomy" id="3163298"/>
    <lineage>
        <taxon>Bacteria</taxon>
        <taxon>Pseudomonadati</taxon>
        <taxon>Bacteroidota</taxon>
        <taxon>Flavobacteriia</taxon>
        <taxon>Flavobacteriales</taxon>
        <taxon>Flavobacteriaceae</taxon>
        <taxon>Flavobacterium</taxon>
    </lineage>
</organism>
<feature type="transmembrane region" description="Helical" evidence="1">
    <location>
        <begin position="6"/>
        <end position="28"/>
    </location>
</feature>
<dbReference type="RefSeq" id="WP_408085752.1">
    <property type="nucleotide sequence ID" value="NZ_JBELPZ010000017.1"/>
</dbReference>
<sequence>MYIILPVVFGFLSSFLTTLMPGLLNITAAKICLKEGRSNAVIFSVGAACTVFVQAFIAVSFAKFIFSRPDIIYILQEAGIVIFALLSVFFFFIAKKPKQNPDSEIVNTRSGTGNFFLGVMLSALNLFPIPFYVAISIWLSQADYFNFDTLYIFLYVSGAMIGAFASFYVYVLFFRRFEDKAAFFLRNSNYFIGSITALIVVLTILRIWGN</sequence>
<evidence type="ECO:0000313" key="3">
    <source>
        <dbReference type="Proteomes" id="UP001629156"/>
    </source>
</evidence>
<name>A0ABW8YYT9_9FLAO</name>
<keyword evidence="3" id="KW-1185">Reference proteome</keyword>
<reference evidence="2 3" key="1">
    <citation type="submission" date="2024-06" db="EMBL/GenBank/DDBJ databases">
        <authorList>
            <person name="Kaempfer P."/>
            <person name="Viver T."/>
        </authorList>
    </citation>
    <scope>NUCLEOTIDE SEQUENCE [LARGE SCALE GENOMIC DNA]</scope>
    <source>
        <strain evidence="2 3">ST-119</strain>
    </source>
</reference>